<organism evidence="3 4">
    <name type="scientific">Catenuloplanes nepalensis</name>
    <dbReference type="NCBI Taxonomy" id="587533"/>
    <lineage>
        <taxon>Bacteria</taxon>
        <taxon>Bacillati</taxon>
        <taxon>Actinomycetota</taxon>
        <taxon>Actinomycetes</taxon>
        <taxon>Micromonosporales</taxon>
        <taxon>Micromonosporaceae</taxon>
        <taxon>Catenuloplanes</taxon>
    </lineage>
</organism>
<feature type="domain" description="DUF1023" evidence="2">
    <location>
        <begin position="332"/>
        <end position="498"/>
    </location>
</feature>
<gene>
    <name evidence="3" type="ORF">J2S43_007715</name>
</gene>
<dbReference type="RefSeq" id="WP_306837910.1">
    <property type="nucleotide sequence ID" value="NZ_JAUSRA010000001.1"/>
</dbReference>
<reference evidence="3 4" key="1">
    <citation type="submission" date="2023-07" db="EMBL/GenBank/DDBJ databases">
        <title>Sequencing the genomes of 1000 actinobacteria strains.</title>
        <authorList>
            <person name="Klenk H.-P."/>
        </authorList>
    </citation>
    <scope>NUCLEOTIDE SEQUENCE [LARGE SCALE GENOMIC DNA]</scope>
    <source>
        <strain evidence="3 4">DSM 44710</strain>
    </source>
</reference>
<dbReference type="InterPro" id="IPR010427">
    <property type="entry name" value="DUF1023"/>
</dbReference>
<name>A0ABT9N6Q1_9ACTN</name>
<proteinExistence type="predicted"/>
<dbReference type="InterPro" id="IPR029058">
    <property type="entry name" value="AB_hydrolase_fold"/>
</dbReference>
<evidence type="ECO:0000256" key="1">
    <source>
        <dbReference type="SAM" id="MobiDB-lite"/>
    </source>
</evidence>
<feature type="region of interest" description="Disordered" evidence="1">
    <location>
        <begin position="116"/>
        <end position="159"/>
    </location>
</feature>
<dbReference type="Gene3D" id="3.40.50.1820">
    <property type="entry name" value="alpha/beta hydrolase"/>
    <property type="match status" value="1"/>
</dbReference>
<dbReference type="EMBL" id="JAUSRA010000001">
    <property type="protein sequence ID" value="MDP9799203.1"/>
    <property type="molecule type" value="Genomic_DNA"/>
</dbReference>
<dbReference type="Proteomes" id="UP001240984">
    <property type="component" value="Unassembled WGS sequence"/>
</dbReference>
<feature type="compositionally biased region" description="Low complexity" evidence="1">
    <location>
        <begin position="146"/>
        <end position="159"/>
    </location>
</feature>
<dbReference type="Pfam" id="PF06259">
    <property type="entry name" value="Abhydrolase_8"/>
    <property type="match status" value="1"/>
</dbReference>
<evidence type="ECO:0000259" key="2">
    <source>
        <dbReference type="Pfam" id="PF06259"/>
    </source>
</evidence>
<protein>
    <recommendedName>
        <fullName evidence="2">DUF1023 domain-containing protein</fullName>
    </recommendedName>
</protein>
<dbReference type="SUPFAM" id="SSF53474">
    <property type="entry name" value="alpha/beta-Hydrolases"/>
    <property type="match status" value="1"/>
</dbReference>
<sequence>MAVTYERLWQASPPSWRESAAAWRDLAASGARRALELASGAVAVTRAWSGAGADAAITRLRRLRDDLEAGRLAHLETAGVLTEYATALQTAKARLAAAVRAAEAAGLAVERSGAVAGPASATSGGQPAPESGPSAPGGGPPPPERGPSVSEGGPSVAVGGPEAMRVAAEIQAALTAAERADAEAAARLGELARAAGSGWESTPPGQRPAPGAVPAEVRRWWDALTPARRRWLIRHEPTLVGGLDGVPVAARDLANRSLLELALEAARLGLPVDGLRSGAPADGVSLTGADLRGAIPGGAAYARDAALIASLERLADQVAADADPPRFLVRFDPERDGRAVVAVGDPDRSAAVVTCVPGMTSDLASLGGELDRAARLAEAATALDPARRTAAVLWLDYDAPDFVGEAAAETPARDAAPALHRFQEGLRASHEGDPARQTVLGHSYGTLVAGVTARDLGLDADGLVLLASPGAGVEHATRLGVPEVWASTSITDPIQHVPVSLLAAATDAAAVTGVPVLGTAFAFSSPEESLWHGHNPADPGFGALAFPSQADAGHLGYWDRGGTALDALSRITLGLPLDATE</sequence>
<accession>A0ABT9N6Q1</accession>
<comment type="caution">
    <text evidence="3">The sequence shown here is derived from an EMBL/GenBank/DDBJ whole genome shotgun (WGS) entry which is preliminary data.</text>
</comment>
<feature type="compositionally biased region" description="Low complexity" evidence="1">
    <location>
        <begin position="123"/>
        <end position="134"/>
    </location>
</feature>
<evidence type="ECO:0000313" key="4">
    <source>
        <dbReference type="Proteomes" id="UP001240984"/>
    </source>
</evidence>
<evidence type="ECO:0000313" key="3">
    <source>
        <dbReference type="EMBL" id="MDP9799203.1"/>
    </source>
</evidence>
<keyword evidence="4" id="KW-1185">Reference proteome</keyword>